<comment type="caution">
    <text evidence="1">The sequence shown here is derived from an EMBL/GenBank/DDBJ whole genome shotgun (WGS) entry which is preliminary data.</text>
</comment>
<proteinExistence type="predicted"/>
<dbReference type="AlphaFoldDB" id="A0A8X6J8S7"/>
<protein>
    <submittedName>
        <fullName evidence="1">Uncharacterized protein</fullName>
    </submittedName>
</protein>
<dbReference type="OrthoDB" id="7690693at2759"/>
<dbReference type="EMBL" id="BMAO01004755">
    <property type="protein sequence ID" value="GFQ96750.1"/>
    <property type="molecule type" value="Genomic_DNA"/>
</dbReference>
<organism evidence="1 2">
    <name type="scientific">Trichonephila clavata</name>
    <name type="common">Joro spider</name>
    <name type="synonym">Nephila clavata</name>
    <dbReference type="NCBI Taxonomy" id="2740835"/>
    <lineage>
        <taxon>Eukaryota</taxon>
        <taxon>Metazoa</taxon>
        <taxon>Ecdysozoa</taxon>
        <taxon>Arthropoda</taxon>
        <taxon>Chelicerata</taxon>
        <taxon>Arachnida</taxon>
        <taxon>Araneae</taxon>
        <taxon>Araneomorphae</taxon>
        <taxon>Entelegynae</taxon>
        <taxon>Araneoidea</taxon>
        <taxon>Nephilidae</taxon>
        <taxon>Trichonephila</taxon>
    </lineage>
</organism>
<sequence length="124" mass="14201">MDLSNFPTDHEHFSSQNKGVLGALKCETASPIKEFIALKCKMYCLVYCDGAKKTAKGVKKVQVKRFTADLYKSVLNNQLFLRHHHKIETVKQNKISLTPFYDKNFIQDDGISCLPHGHFYLAKH</sequence>
<keyword evidence="2" id="KW-1185">Reference proteome</keyword>
<evidence type="ECO:0000313" key="2">
    <source>
        <dbReference type="Proteomes" id="UP000887116"/>
    </source>
</evidence>
<reference evidence="1" key="1">
    <citation type="submission" date="2020-07" db="EMBL/GenBank/DDBJ databases">
        <title>Multicomponent nature underlies the extraordinary mechanical properties of spider dragline silk.</title>
        <authorList>
            <person name="Kono N."/>
            <person name="Nakamura H."/>
            <person name="Mori M."/>
            <person name="Yoshida Y."/>
            <person name="Ohtoshi R."/>
            <person name="Malay A.D."/>
            <person name="Moran D.A.P."/>
            <person name="Tomita M."/>
            <person name="Numata K."/>
            <person name="Arakawa K."/>
        </authorList>
    </citation>
    <scope>NUCLEOTIDE SEQUENCE</scope>
</reference>
<evidence type="ECO:0000313" key="1">
    <source>
        <dbReference type="EMBL" id="GFQ96750.1"/>
    </source>
</evidence>
<gene>
    <name evidence="1" type="primary">AVEN_136061_1</name>
    <name evidence="1" type="ORF">TNCT_558061</name>
</gene>
<dbReference type="Proteomes" id="UP000887116">
    <property type="component" value="Unassembled WGS sequence"/>
</dbReference>
<accession>A0A8X6J8S7</accession>
<name>A0A8X6J8S7_TRICU</name>